<dbReference type="AlphaFoldDB" id="A0A562JHN3"/>
<gene>
    <name evidence="2" type="ORF">LY60_01083</name>
</gene>
<dbReference type="RefSeq" id="WP_145080952.1">
    <property type="nucleotide sequence ID" value="NZ_VLKH01000002.1"/>
</dbReference>
<accession>A0A562JHN3</accession>
<dbReference type="EMBL" id="VLKH01000002">
    <property type="protein sequence ID" value="TWH82777.1"/>
    <property type="molecule type" value="Genomic_DNA"/>
</dbReference>
<dbReference type="CDD" id="cd07937">
    <property type="entry name" value="DRE_TIM_PC_TC_5S"/>
    <property type="match status" value="1"/>
</dbReference>
<reference evidence="2 3" key="1">
    <citation type="submission" date="2019-07" db="EMBL/GenBank/DDBJ databases">
        <title>Genomic Encyclopedia of Type Strains, Phase I: the one thousand microbial genomes (KMG-I) project.</title>
        <authorList>
            <person name="Kyrpides N."/>
        </authorList>
    </citation>
    <scope>NUCLEOTIDE SEQUENCE [LARGE SCALE GENOMIC DNA]</scope>
    <source>
        <strain evidence="2 3">DSM 13558</strain>
    </source>
</reference>
<dbReference type="Pfam" id="PF02436">
    <property type="entry name" value="PYC_OADA"/>
    <property type="match status" value="1"/>
</dbReference>
<dbReference type="InterPro" id="IPR055268">
    <property type="entry name" value="PCB-like"/>
</dbReference>
<dbReference type="NCBIfam" id="NF006761">
    <property type="entry name" value="PRK09282.1"/>
    <property type="match status" value="1"/>
</dbReference>
<evidence type="ECO:0000313" key="2">
    <source>
        <dbReference type="EMBL" id="TWH82777.1"/>
    </source>
</evidence>
<proteinExistence type="predicted"/>
<dbReference type="OrthoDB" id="9807469at2"/>
<dbReference type="InterPro" id="IPR013785">
    <property type="entry name" value="Aldolase_TIM"/>
</dbReference>
<dbReference type="SUPFAM" id="SSF51569">
    <property type="entry name" value="Aldolase"/>
    <property type="match status" value="1"/>
</dbReference>
<feature type="domain" description="Pyruvate carboxyltransferase" evidence="1">
    <location>
        <begin position="3"/>
        <end position="263"/>
    </location>
</feature>
<dbReference type="PANTHER" id="PTHR43778">
    <property type="entry name" value="PYRUVATE CARBOXYLASE"/>
    <property type="match status" value="1"/>
</dbReference>
<dbReference type="GO" id="GO:0004736">
    <property type="term" value="F:pyruvate carboxylase activity"/>
    <property type="evidence" value="ECO:0007669"/>
    <property type="project" value="TreeGrafter"/>
</dbReference>
<protein>
    <submittedName>
        <fullName evidence="2">Oxaloacetate decarboxylase alpha subunit</fullName>
    </submittedName>
</protein>
<dbReference type="InterPro" id="IPR000891">
    <property type="entry name" value="PYR_CT"/>
</dbReference>
<evidence type="ECO:0000313" key="3">
    <source>
        <dbReference type="Proteomes" id="UP000315343"/>
    </source>
</evidence>
<sequence length="458" mass="51498">MKVNITETILRDANQSLIATRMPFSDFEEILETLDQAGYYSLECWGGATFDSCLRYLDEDPWERLRKIKSKVKNTKLQMLFRGQNILGYKHYPDDVVRKFVAHAAKNGIDIFRIFDALNDFRNIETAVDEVKKQGKHAQGCICYTTSPIHNLEKYAAMGKQLEKMGVHSICIKDMAGIMGPQEAYDLVKALKESVKLPVYLHTHSTTGLGPITYAKAIEAGCDGIDTAISSFSGGTSQPPTETMNYAIKQMGYETSLNEKTLKKINDYFKTLRTGYISSGLMDPFVMGTETDALVYQVPGGMLSNLISQLKAQNAIDKLEEVLEETPRVRKDMGYPPLVTPMSQMVGVQAATNVLSGERYKTISKEIKSYVKGEYGQAPGEIDSELMKKVLGDEKPMTHRFADDMEPAFEKTKKELQGIARNDEDVLSYIAFPQIAETFFKKREESESKTVNYTITRK</sequence>
<comment type="caution">
    <text evidence="2">The sequence shown here is derived from an EMBL/GenBank/DDBJ whole genome shotgun (WGS) entry which is preliminary data.</text>
</comment>
<organism evidence="2 3">
    <name type="scientific">Sedimentibacter saalensis</name>
    <dbReference type="NCBI Taxonomy" id="130788"/>
    <lineage>
        <taxon>Bacteria</taxon>
        <taxon>Bacillati</taxon>
        <taxon>Bacillota</taxon>
        <taxon>Tissierellia</taxon>
        <taxon>Sedimentibacter</taxon>
    </lineage>
</organism>
<dbReference type="PANTHER" id="PTHR43778:SF2">
    <property type="entry name" value="PYRUVATE CARBOXYLASE, MITOCHONDRIAL"/>
    <property type="match status" value="1"/>
</dbReference>
<dbReference type="Pfam" id="PF00682">
    <property type="entry name" value="HMGL-like"/>
    <property type="match status" value="1"/>
</dbReference>
<dbReference type="GO" id="GO:0006094">
    <property type="term" value="P:gluconeogenesis"/>
    <property type="evidence" value="ECO:0007669"/>
    <property type="project" value="TreeGrafter"/>
</dbReference>
<dbReference type="GO" id="GO:0005737">
    <property type="term" value="C:cytoplasm"/>
    <property type="evidence" value="ECO:0007669"/>
    <property type="project" value="TreeGrafter"/>
</dbReference>
<name>A0A562JHN3_9FIRM</name>
<dbReference type="PROSITE" id="PS50991">
    <property type="entry name" value="PYR_CT"/>
    <property type="match status" value="1"/>
</dbReference>
<evidence type="ECO:0000259" key="1">
    <source>
        <dbReference type="PROSITE" id="PS50991"/>
    </source>
</evidence>
<dbReference type="Proteomes" id="UP000315343">
    <property type="component" value="Unassembled WGS sequence"/>
</dbReference>
<keyword evidence="3" id="KW-1185">Reference proteome</keyword>
<dbReference type="InterPro" id="IPR003379">
    <property type="entry name" value="Carboxylase_cons_dom"/>
</dbReference>
<dbReference type="SUPFAM" id="SSF89000">
    <property type="entry name" value="post-HMGL domain-like"/>
    <property type="match status" value="1"/>
</dbReference>
<dbReference type="Gene3D" id="3.20.20.70">
    <property type="entry name" value="Aldolase class I"/>
    <property type="match status" value="1"/>
</dbReference>